<feature type="region of interest" description="Disordered" evidence="1">
    <location>
        <begin position="158"/>
        <end position="184"/>
    </location>
</feature>
<dbReference type="Proteomes" id="UP000077202">
    <property type="component" value="Unassembled WGS sequence"/>
</dbReference>
<comment type="caution">
    <text evidence="2">The sequence shown here is derived from an EMBL/GenBank/DDBJ whole genome shotgun (WGS) entry which is preliminary data.</text>
</comment>
<evidence type="ECO:0000256" key="1">
    <source>
        <dbReference type="SAM" id="MobiDB-lite"/>
    </source>
</evidence>
<gene>
    <name evidence="2" type="ORF">AXG93_2507s1060</name>
</gene>
<dbReference type="AlphaFoldDB" id="A0A176W5I9"/>
<keyword evidence="3" id="KW-1185">Reference proteome</keyword>
<name>A0A176W5I9_MARPO</name>
<feature type="region of interest" description="Disordered" evidence="1">
    <location>
        <begin position="1"/>
        <end position="22"/>
    </location>
</feature>
<proteinExistence type="predicted"/>
<protein>
    <submittedName>
        <fullName evidence="2">Uncharacterized protein</fullName>
    </submittedName>
</protein>
<reference evidence="2" key="1">
    <citation type="submission" date="2016-03" db="EMBL/GenBank/DDBJ databases">
        <title>Mechanisms controlling the formation of the plant cell surface in tip-growing cells are functionally conserved among land plants.</title>
        <authorList>
            <person name="Honkanen S."/>
            <person name="Jones V.A."/>
            <person name="Morieri G."/>
            <person name="Champion C."/>
            <person name="Hetherington A.J."/>
            <person name="Kelly S."/>
            <person name="Saint-Marcoux D."/>
            <person name="Proust H."/>
            <person name="Prescott H."/>
            <person name="Dolan L."/>
        </authorList>
    </citation>
    <scope>NUCLEOTIDE SEQUENCE [LARGE SCALE GENOMIC DNA]</scope>
    <source>
        <tissue evidence="2">Whole gametophyte</tissue>
    </source>
</reference>
<evidence type="ECO:0000313" key="2">
    <source>
        <dbReference type="EMBL" id="OAE28294.1"/>
    </source>
</evidence>
<organism evidence="2 3">
    <name type="scientific">Marchantia polymorpha subsp. ruderalis</name>
    <dbReference type="NCBI Taxonomy" id="1480154"/>
    <lineage>
        <taxon>Eukaryota</taxon>
        <taxon>Viridiplantae</taxon>
        <taxon>Streptophyta</taxon>
        <taxon>Embryophyta</taxon>
        <taxon>Marchantiophyta</taxon>
        <taxon>Marchantiopsida</taxon>
        <taxon>Marchantiidae</taxon>
        <taxon>Marchantiales</taxon>
        <taxon>Marchantiaceae</taxon>
        <taxon>Marchantia</taxon>
    </lineage>
</organism>
<feature type="compositionally biased region" description="Polar residues" evidence="1">
    <location>
        <begin position="158"/>
        <end position="171"/>
    </location>
</feature>
<evidence type="ECO:0000313" key="3">
    <source>
        <dbReference type="Proteomes" id="UP000077202"/>
    </source>
</evidence>
<dbReference type="EMBL" id="LVLJ01001742">
    <property type="protein sequence ID" value="OAE28294.1"/>
    <property type="molecule type" value="Genomic_DNA"/>
</dbReference>
<sequence length="184" mass="21139">MSSLLRSKPEEPKKLVSSKNFGERLQRQRRQKRNFALRLRRLQLGKEAMRSEESRRRMENAKEAYRHLRDETIDELRLRVERCMRGFAMWGLQTVKWLKLDLLEQNLMSSKASGSARHKQIVELVNSFSKGFAKARENVELEILNILRILGADVSSDDTVTATSNGTGPESSSREAVEILGLPL</sequence>
<accession>A0A176W5I9</accession>